<evidence type="ECO:0000259" key="3">
    <source>
        <dbReference type="Pfam" id="PF00248"/>
    </source>
</evidence>
<protein>
    <recommendedName>
        <fullName evidence="3">NADP-dependent oxidoreductase domain-containing protein</fullName>
    </recommendedName>
</protein>
<keyword evidence="1" id="KW-0521">NADP</keyword>
<comment type="caution">
    <text evidence="4">The sequence shown here is derived from an EMBL/GenBank/DDBJ whole genome shotgun (WGS) entry which is preliminary data.</text>
</comment>
<feature type="domain" description="NADP-dependent oxidoreductase" evidence="3">
    <location>
        <begin position="5"/>
        <end position="79"/>
    </location>
</feature>
<organism evidence="4 5">
    <name type="scientific">Clathrus columnatus</name>
    <dbReference type="NCBI Taxonomy" id="1419009"/>
    <lineage>
        <taxon>Eukaryota</taxon>
        <taxon>Fungi</taxon>
        <taxon>Dikarya</taxon>
        <taxon>Basidiomycota</taxon>
        <taxon>Agaricomycotina</taxon>
        <taxon>Agaricomycetes</taxon>
        <taxon>Phallomycetidae</taxon>
        <taxon>Phallales</taxon>
        <taxon>Clathraceae</taxon>
        <taxon>Clathrus</taxon>
    </lineage>
</organism>
<dbReference type="EMBL" id="BPWL01000008">
    <property type="protein sequence ID" value="GJJ13409.1"/>
    <property type="molecule type" value="Genomic_DNA"/>
</dbReference>
<dbReference type="InterPro" id="IPR023210">
    <property type="entry name" value="NADP_OxRdtase_dom"/>
</dbReference>
<dbReference type="Pfam" id="PF00248">
    <property type="entry name" value="Aldo_ket_red"/>
    <property type="match status" value="2"/>
</dbReference>
<evidence type="ECO:0000313" key="4">
    <source>
        <dbReference type="EMBL" id="GJJ13409.1"/>
    </source>
</evidence>
<dbReference type="InterPro" id="IPR036812">
    <property type="entry name" value="NAD(P)_OxRdtase_dom_sf"/>
</dbReference>
<gene>
    <name evidence="4" type="ORF">Clacol_007663</name>
</gene>
<comment type="similarity">
    <text evidence="2">Belongs to the aldo/keto reductase family. Aldo/keto reductase 2 subfamily.</text>
</comment>
<evidence type="ECO:0000256" key="2">
    <source>
        <dbReference type="ARBA" id="ARBA00038157"/>
    </source>
</evidence>
<proteinExistence type="inferred from homology"/>
<dbReference type="Gene3D" id="3.20.20.100">
    <property type="entry name" value="NADP-dependent oxidoreductase domain"/>
    <property type="match status" value="2"/>
</dbReference>
<evidence type="ECO:0000256" key="1">
    <source>
        <dbReference type="ARBA" id="ARBA00022857"/>
    </source>
</evidence>
<reference evidence="4" key="1">
    <citation type="submission" date="2021-10" db="EMBL/GenBank/DDBJ databases">
        <title>De novo Genome Assembly of Clathrus columnatus (Basidiomycota, Fungi) Using Illumina and Nanopore Sequence Data.</title>
        <authorList>
            <person name="Ogiso-Tanaka E."/>
            <person name="Itagaki H."/>
            <person name="Hosoya T."/>
            <person name="Hosaka K."/>
        </authorList>
    </citation>
    <scope>NUCLEOTIDE SEQUENCE</scope>
    <source>
        <strain evidence="4">MO-923</strain>
    </source>
</reference>
<keyword evidence="5" id="KW-1185">Reference proteome</keyword>
<dbReference type="AlphaFoldDB" id="A0AAV5AFI7"/>
<dbReference type="PANTHER" id="PTHR43364">
    <property type="entry name" value="NADH-SPECIFIC METHYLGLYOXAL REDUCTASE-RELATED"/>
    <property type="match status" value="1"/>
</dbReference>
<dbReference type="InterPro" id="IPR050523">
    <property type="entry name" value="AKR_Detox_Biosynth"/>
</dbReference>
<dbReference type="PANTHER" id="PTHR43364:SF7">
    <property type="entry name" value="NADP-DEPENDENT OXIDOREDUCTASE DOMAIN-CONTAINING PROTEIN-RELATED"/>
    <property type="match status" value="1"/>
</dbReference>
<dbReference type="SUPFAM" id="SSF51430">
    <property type="entry name" value="NAD(P)-linked oxidoreductase"/>
    <property type="match status" value="1"/>
</dbReference>
<evidence type="ECO:0000313" key="5">
    <source>
        <dbReference type="Proteomes" id="UP001050691"/>
    </source>
</evidence>
<sequence length="294" mass="33388">MDKDAYYDAGGNFIDTACSYQDGTSEEFIGEWMENSFAKQGDPSVSIKINYAGNGHKSLHLSVEESLKRLRTTYIDILYKGSLLVCPKDTPAWVVVKANQWAKFHGKTPFCVYQGRWNILDRSFERDVIPMVKAEGLALAPFGVLAEGRIRTDEEERRRKETVENGRSLAIFIDSTVWERNEDERKVCKRLEEIANELGAKHIMSITIAYVMHKAPYVFPIVGGRKVEHLQFNVKALDIKLTPEHIKSLESLFPFEPGFPHNVIGDGSTIPRFFFGVAPIDKWERMPALPTFGI</sequence>
<accession>A0AAV5AFI7</accession>
<dbReference type="Proteomes" id="UP001050691">
    <property type="component" value="Unassembled WGS sequence"/>
</dbReference>
<name>A0AAV5AFI7_9AGAM</name>
<feature type="domain" description="NADP-dependent oxidoreductase" evidence="3">
    <location>
        <begin position="100"/>
        <end position="252"/>
    </location>
</feature>